<dbReference type="Proteomes" id="UP001597400">
    <property type="component" value="Unassembled WGS sequence"/>
</dbReference>
<name>A0ABW4U1H5_9SPHN</name>
<comment type="caution">
    <text evidence="2">The sequence shown here is derived from an EMBL/GenBank/DDBJ whole genome shotgun (WGS) entry which is preliminary data.</text>
</comment>
<dbReference type="EMBL" id="JBHUGS010000002">
    <property type="protein sequence ID" value="MFD1951353.1"/>
    <property type="molecule type" value="Genomic_DNA"/>
</dbReference>
<proteinExistence type="predicted"/>
<dbReference type="RefSeq" id="WP_380929940.1">
    <property type="nucleotide sequence ID" value="NZ_JBHUGS010000002.1"/>
</dbReference>
<evidence type="ECO:0000313" key="3">
    <source>
        <dbReference type="Proteomes" id="UP001597400"/>
    </source>
</evidence>
<reference evidence="3" key="1">
    <citation type="journal article" date="2019" name="Int. J. Syst. Evol. Microbiol.">
        <title>The Global Catalogue of Microorganisms (GCM) 10K type strain sequencing project: providing services to taxonomists for standard genome sequencing and annotation.</title>
        <authorList>
            <consortium name="The Broad Institute Genomics Platform"/>
            <consortium name="The Broad Institute Genome Sequencing Center for Infectious Disease"/>
            <person name="Wu L."/>
            <person name="Ma J."/>
        </authorList>
    </citation>
    <scope>NUCLEOTIDE SEQUENCE [LARGE SCALE GENOMIC DNA]</scope>
    <source>
        <strain evidence="3">CGMCC 1.12702</strain>
    </source>
</reference>
<protein>
    <recommendedName>
        <fullName evidence="4">HTH cro/C1-type domain-containing protein</fullName>
    </recommendedName>
</protein>
<evidence type="ECO:0000313" key="2">
    <source>
        <dbReference type="EMBL" id="MFD1951353.1"/>
    </source>
</evidence>
<evidence type="ECO:0000256" key="1">
    <source>
        <dbReference type="SAM" id="MobiDB-lite"/>
    </source>
</evidence>
<organism evidence="2 3">
    <name type="scientific">Sphingomonas arantia</name>
    <dbReference type="NCBI Taxonomy" id="1460676"/>
    <lineage>
        <taxon>Bacteria</taxon>
        <taxon>Pseudomonadati</taxon>
        <taxon>Pseudomonadota</taxon>
        <taxon>Alphaproteobacteria</taxon>
        <taxon>Sphingomonadales</taxon>
        <taxon>Sphingomonadaceae</taxon>
        <taxon>Sphingomonas</taxon>
    </lineage>
</organism>
<keyword evidence="3" id="KW-1185">Reference proteome</keyword>
<sequence>MSIRPASMPSNSEWTARSGVNSSFFTNVKNGSEPSVGNLRAVLEAIDITLPEFLLHEARGRLMKVPSQEALARAIQDVLPGLPRRPEKRAAYLAEALISVLALPASLEAIPDTERSDAPVENEEASLVRSSTK</sequence>
<gene>
    <name evidence="2" type="ORF">ACFSGX_11320</name>
</gene>
<evidence type="ECO:0008006" key="4">
    <source>
        <dbReference type="Google" id="ProtNLM"/>
    </source>
</evidence>
<feature type="region of interest" description="Disordered" evidence="1">
    <location>
        <begin position="112"/>
        <end position="133"/>
    </location>
</feature>
<accession>A0ABW4U1H5</accession>